<evidence type="ECO:0000256" key="5">
    <source>
        <dbReference type="PIRSR" id="PIRSR641708-1"/>
    </source>
</evidence>
<feature type="domain" description="Pseudouridine synthase I TruA alpha/beta" evidence="8">
    <location>
        <begin position="299"/>
        <end position="361"/>
    </location>
</feature>
<keyword evidence="3" id="KW-0413">Isomerase</keyword>
<feature type="compositionally biased region" description="Polar residues" evidence="7">
    <location>
        <begin position="31"/>
        <end position="55"/>
    </location>
</feature>
<feature type="binding site" evidence="6">
    <location>
        <position position="229"/>
    </location>
    <ligand>
        <name>substrate</name>
    </ligand>
</feature>
<feature type="compositionally biased region" description="Basic and acidic residues" evidence="7">
    <location>
        <begin position="1"/>
        <end position="20"/>
    </location>
</feature>
<dbReference type="GO" id="GO:1990481">
    <property type="term" value="P:mRNA pseudouridine synthesis"/>
    <property type="evidence" value="ECO:0007669"/>
    <property type="project" value="TreeGrafter"/>
</dbReference>
<feature type="compositionally biased region" description="Basic and acidic residues" evidence="7">
    <location>
        <begin position="58"/>
        <end position="76"/>
    </location>
</feature>
<comment type="caution">
    <text evidence="9">The sequence shown here is derived from an EMBL/GenBank/DDBJ whole genome shotgun (WGS) entry which is preliminary data.</text>
</comment>
<dbReference type="InterPro" id="IPR020094">
    <property type="entry name" value="TruA/RsuA/RluB/E/F_N"/>
</dbReference>
<proteinExistence type="inferred from homology"/>
<evidence type="ECO:0000256" key="3">
    <source>
        <dbReference type="ARBA" id="ARBA00023235"/>
    </source>
</evidence>
<comment type="similarity">
    <text evidence="1">Belongs to the tRNA pseudouridine synthase TruA family.</text>
</comment>
<evidence type="ECO:0000259" key="8">
    <source>
        <dbReference type="Pfam" id="PF01416"/>
    </source>
</evidence>
<comment type="catalytic activity">
    <reaction evidence="4">
        <text>a uridine in tRNA = a pseudouridine in tRNA</text>
        <dbReference type="Rhea" id="RHEA:54572"/>
        <dbReference type="Rhea" id="RHEA-COMP:13339"/>
        <dbReference type="Rhea" id="RHEA-COMP:13934"/>
        <dbReference type="ChEBI" id="CHEBI:65314"/>
        <dbReference type="ChEBI" id="CHEBI:65315"/>
    </reaction>
</comment>
<dbReference type="InterPro" id="IPR001406">
    <property type="entry name" value="PsdUridine_synth_TruA"/>
</dbReference>
<dbReference type="InterPro" id="IPR020095">
    <property type="entry name" value="PsdUridine_synth_TruA_C"/>
</dbReference>
<dbReference type="InterPro" id="IPR020103">
    <property type="entry name" value="PsdUridine_synth_cat_dom_sf"/>
</dbReference>
<dbReference type="Proteomes" id="UP001212997">
    <property type="component" value="Unassembled WGS sequence"/>
</dbReference>
<feature type="active site" description="Nucleophile" evidence="5">
    <location>
        <position position="170"/>
    </location>
</feature>
<dbReference type="NCBIfam" id="TIGR00071">
    <property type="entry name" value="hisT_truA"/>
    <property type="match status" value="1"/>
</dbReference>
<reference evidence="9" key="1">
    <citation type="submission" date="2022-07" db="EMBL/GenBank/DDBJ databases">
        <title>Genome Sequence of Physisporinus lineatus.</title>
        <authorList>
            <person name="Buettner E."/>
        </authorList>
    </citation>
    <scope>NUCLEOTIDE SEQUENCE</scope>
    <source>
        <strain evidence="9">VT162</strain>
    </source>
</reference>
<evidence type="ECO:0000256" key="2">
    <source>
        <dbReference type="ARBA" id="ARBA00022694"/>
    </source>
</evidence>
<dbReference type="Gene3D" id="3.30.70.660">
    <property type="entry name" value="Pseudouridine synthase I, catalytic domain, C-terminal subdomain"/>
    <property type="match status" value="1"/>
</dbReference>
<feature type="region of interest" description="Disordered" evidence="7">
    <location>
        <begin position="1"/>
        <end position="105"/>
    </location>
</feature>
<evidence type="ECO:0000256" key="6">
    <source>
        <dbReference type="PIRSR" id="PIRSR641708-2"/>
    </source>
</evidence>
<evidence type="ECO:0000313" key="9">
    <source>
        <dbReference type="EMBL" id="KAJ3491869.1"/>
    </source>
</evidence>
<dbReference type="SUPFAM" id="SSF55120">
    <property type="entry name" value="Pseudouridine synthase"/>
    <property type="match status" value="1"/>
</dbReference>
<evidence type="ECO:0000313" key="10">
    <source>
        <dbReference type="Proteomes" id="UP001212997"/>
    </source>
</evidence>
<dbReference type="GO" id="GO:0009982">
    <property type="term" value="F:pseudouridine synthase activity"/>
    <property type="evidence" value="ECO:0007669"/>
    <property type="project" value="InterPro"/>
</dbReference>
<protein>
    <recommendedName>
        <fullName evidence="8">Pseudouridine synthase I TruA alpha/beta domain-containing protein</fullName>
    </recommendedName>
</protein>
<keyword evidence="2" id="KW-0819">tRNA processing</keyword>
<dbReference type="PANTHER" id="PTHR11142">
    <property type="entry name" value="PSEUDOURIDYLATE SYNTHASE"/>
    <property type="match status" value="1"/>
</dbReference>
<dbReference type="FunFam" id="3.30.70.580:FF:000002">
    <property type="entry name" value="tRNA pseudouridine synthase"/>
    <property type="match status" value="1"/>
</dbReference>
<keyword evidence="10" id="KW-1185">Reference proteome</keyword>
<dbReference type="Gene3D" id="3.30.70.580">
    <property type="entry name" value="Pseudouridine synthase I, catalytic domain, N-terminal subdomain"/>
    <property type="match status" value="1"/>
</dbReference>
<dbReference type="InterPro" id="IPR020097">
    <property type="entry name" value="PsdUridine_synth_TruA_a/b_dom"/>
</dbReference>
<dbReference type="PANTHER" id="PTHR11142:SF4">
    <property type="entry name" value="PSEUDOURIDYLATE SYNTHASE 1 HOMOLOG"/>
    <property type="match status" value="1"/>
</dbReference>
<dbReference type="EMBL" id="JANAWD010000006">
    <property type="protein sequence ID" value="KAJ3491869.1"/>
    <property type="molecule type" value="Genomic_DNA"/>
</dbReference>
<dbReference type="GO" id="GO:0031119">
    <property type="term" value="P:tRNA pseudouridine synthesis"/>
    <property type="evidence" value="ECO:0007669"/>
    <property type="project" value="InterPro"/>
</dbReference>
<dbReference type="InterPro" id="IPR041708">
    <property type="entry name" value="PUS1/PUS2-like"/>
</dbReference>
<sequence length="371" mass="41506">MGEDITRPPKRRKLDEKESSCEDGPSDPQKKGQSGQVSNGADVTVQGDTGISEGTSKGAERGKKKDKTMSRSEYRRQGKGRRRGTRNQDDQTEAAQSNEPKAPRLPKRQCALLIGFCGAGYNGMQIQPENAKVRTIEGTLFDALVKVGAVSQDNADDPVKVNLGRAARTDAGVHAAGNIVSMKMITQIPGVDDIVARVNDELPPEIRLWSYVRVQNSFNARATCESRKYTYFFPSYLLIPPKPGSGLHRIFEQHFSEYTRAEPHAFWSECPLESTPQEDLGRKRNWRAGSDIMETLRTIAQKYNGTHNFHNFTVGRDFSDRSTIRFMKSIDIADPVVYGDTEWISVLFHGQSFMLHQARVLSRGNLPTLRD</sequence>
<organism evidence="9 10">
    <name type="scientific">Meripilus lineatus</name>
    <dbReference type="NCBI Taxonomy" id="2056292"/>
    <lineage>
        <taxon>Eukaryota</taxon>
        <taxon>Fungi</taxon>
        <taxon>Dikarya</taxon>
        <taxon>Basidiomycota</taxon>
        <taxon>Agaricomycotina</taxon>
        <taxon>Agaricomycetes</taxon>
        <taxon>Polyporales</taxon>
        <taxon>Meripilaceae</taxon>
        <taxon>Meripilus</taxon>
    </lineage>
</organism>
<evidence type="ECO:0000256" key="1">
    <source>
        <dbReference type="ARBA" id="ARBA00009375"/>
    </source>
</evidence>
<dbReference type="GO" id="GO:0003723">
    <property type="term" value="F:RNA binding"/>
    <property type="evidence" value="ECO:0007669"/>
    <property type="project" value="InterPro"/>
</dbReference>
<dbReference type="AlphaFoldDB" id="A0AAD5VCC6"/>
<evidence type="ECO:0000256" key="7">
    <source>
        <dbReference type="SAM" id="MobiDB-lite"/>
    </source>
</evidence>
<evidence type="ECO:0000256" key="4">
    <source>
        <dbReference type="ARBA" id="ARBA00036943"/>
    </source>
</evidence>
<dbReference type="CDD" id="cd02568">
    <property type="entry name" value="PseudoU_synth_PUS1_PUS2"/>
    <property type="match status" value="1"/>
</dbReference>
<name>A0AAD5VCC6_9APHY</name>
<accession>A0AAD5VCC6</accession>
<dbReference type="Pfam" id="PF01416">
    <property type="entry name" value="PseudoU_synth_1"/>
    <property type="match status" value="1"/>
</dbReference>
<gene>
    <name evidence="9" type="ORF">NLI96_g400</name>
</gene>
<dbReference type="GO" id="GO:0005634">
    <property type="term" value="C:nucleus"/>
    <property type="evidence" value="ECO:0007669"/>
    <property type="project" value="TreeGrafter"/>
</dbReference>